<dbReference type="eggNOG" id="ENOG502QQNE">
    <property type="taxonomic scope" value="Eukaryota"/>
</dbReference>
<dbReference type="SUPFAM" id="SSF48452">
    <property type="entry name" value="TPR-like"/>
    <property type="match status" value="1"/>
</dbReference>
<keyword evidence="2" id="KW-0436">Ligase</keyword>
<dbReference type="CDD" id="cd01992">
    <property type="entry name" value="TilS_N"/>
    <property type="match status" value="1"/>
</dbReference>
<dbReference type="InterPro" id="IPR014729">
    <property type="entry name" value="Rossmann-like_a/b/a_fold"/>
</dbReference>
<keyword evidence="5" id="KW-0547">Nucleotide-binding</keyword>
<dbReference type="GO" id="GO:0008033">
    <property type="term" value="P:tRNA processing"/>
    <property type="evidence" value="ECO:0007669"/>
    <property type="project" value="UniProtKB-KW"/>
</dbReference>
<evidence type="ECO:0000256" key="9">
    <source>
        <dbReference type="ARBA" id="ARBA00048539"/>
    </source>
</evidence>
<sequence length="1316" mass="150443">MRFDAKSVTIDVTSFTPRDALQTLEKYMHEGAKYHQLRGIVANWFAEVVPEPATFVVEFVEIVFVRLSEHGYRETEDDDGDAMVCMYLMLESLGRVPGAREGRTRRRFATNVTRGVVKSDRARARAGKLVKLAITDITELSIAPVRPVVRLIETFGLELEDLSFASRDEASDAVTRYINEQIDRGKQRSAMALVFHFNLDQFATFETLLGLVQAKEYTIALEFASMEPRLTKQWIELCINDGVENHNHASLRNAYKAVTTFKLEHEFPDVRTVYYKSTISRMIGKGSFEAALRRAGSDEELQRWVVESLAATDQFEYAVEYANRCGLYFNCDANELAEIQARRRATFFQLPRHLDGACVFVDDEKSLLEASHRYLWNQGMIGIDTEWGADVGEDADNADRSGDEVAILQIASQLGVVILDVPKLLYSCPDTLETTIGKMFEDEEVLKLGFAVQEDLRRLSKCHKAFKTVQGVVDLQKLWKLLVSKARTRSVSAPWSTEAELLRYQPVGLSALVAAVLGKPLDKMMRMSDWSRRPLTQSQMEYAALDAWTLVEVHRTLLEAHGAHYSPLLERVRKSYDYTRYARTASSMHTNGGARARARVAMSIDDAMDALRLIDDDVSIDDELVRSTSSAVRAYWFPNRSQTLEAAYKKKWFATNDDVRSVDEEIERTFGGVLRAIESATSGEEVDRESVLRAHERWTREPSTTAALVVMLDQFSRHMYRKAEDRDARVGANDRVAIIIAEDLLDNKREWLSELTVPEQVFVLMPFRHTQKTCPRLLRCLELIDERVGLEDENRELLQKFRKTTLRCYQDLEGKQHEAGDNILERQEFTPSEEVMATMSSNSLYNTIEEFMRESMHEFGNTIAVSLSGGVDSMVLAYILKHQGYDVVTLHIDYKNRPESTEEADFVDDWSVRHGMKFERCTVGAIRRGVTPREQYEIESRKIRYGFYKKSGQKHGFPAVLLGHHHGDVQENIITNLMRGANLLSVNGMDKRGVVEGVRIWRPMLPHNKVDVLDFAHTYGVPYFLDSTPTWSTRGKLRNQLVPLLEDMFGDGFMRNVSMIGENSDQLSEMVDNALFKPFWNDRKMSDVGCYVDCTPYISQPIFFWKQVIREMCHGLGASMLKERSVRLLLGRVKRTRSKKDGWLCLKKENATFMTGNTFAIFTTEFMPRSEIIKQGMIITMDSNKKSFDLGNWRITLEVVPNTSTHEGERLLDEQAITVWQVLGNDISYHVPYDSSYVIDPEIRFPPTKGLDVVVRNAIPFIAPPNVSFAHLHEESRPPRKFMRYERSALEAENCVKVTLKFTRTKLYVVSSDEES</sequence>
<dbReference type="Pfam" id="PF01612">
    <property type="entry name" value="DNA_pol_A_exo1"/>
    <property type="match status" value="1"/>
</dbReference>
<dbReference type="InterPro" id="IPR052408">
    <property type="entry name" value="Exonuclease_MUT-7-like"/>
</dbReference>
<evidence type="ECO:0000256" key="8">
    <source>
        <dbReference type="ARBA" id="ARBA00022840"/>
    </source>
</evidence>
<evidence type="ECO:0000259" key="11">
    <source>
        <dbReference type="Pfam" id="PF01612"/>
    </source>
</evidence>
<keyword evidence="6" id="KW-0378">Hydrolase</keyword>
<keyword evidence="8" id="KW-0067">ATP-binding</keyword>
<proteinExistence type="inferred from homology"/>
<dbReference type="Pfam" id="PF06041">
    <property type="entry name" value="DUF924"/>
    <property type="match status" value="1"/>
</dbReference>
<protein>
    <recommendedName>
        <fullName evidence="1">tRNA(Ile)-lysidine synthetase</fullName>
        <ecNumber evidence="1">6.3.4.19</ecNumber>
    </recommendedName>
</protein>
<keyword evidence="7" id="KW-0269">Exonuclease</keyword>
<dbReference type="SUPFAM" id="SSF52402">
    <property type="entry name" value="Adenine nucleotide alpha hydrolases-like"/>
    <property type="match status" value="1"/>
</dbReference>
<dbReference type="GO" id="GO:0008408">
    <property type="term" value="F:3'-5' exonuclease activity"/>
    <property type="evidence" value="ECO:0007669"/>
    <property type="project" value="InterPro"/>
</dbReference>
<dbReference type="HAMAP" id="MF_01161">
    <property type="entry name" value="tRNA_Ile_lys_synt"/>
    <property type="match status" value="1"/>
</dbReference>
<dbReference type="InterPro" id="IPR011063">
    <property type="entry name" value="TilS/TtcA_N"/>
</dbReference>
<dbReference type="InterPro" id="IPR010323">
    <property type="entry name" value="DUF924"/>
</dbReference>
<dbReference type="InterPro" id="IPR036397">
    <property type="entry name" value="RNaseH_sf"/>
</dbReference>
<name>A0A1Y5I9Y5_OSTTA</name>
<dbReference type="Gene3D" id="3.30.420.10">
    <property type="entry name" value="Ribonuclease H-like superfamily/Ribonuclease H"/>
    <property type="match status" value="1"/>
</dbReference>
<dbReference type="EC" id="6.3.4.19" evidence="1"/>
<dbReference type="GO" id="GO:0032267">
    <property type="term" value="F:tRNA(Ile)-lysidine synthase activity"/>
    <property type="evidence" value="ECO:0007669"/>
    <property type="project" value="UniProtKB-EC"/>
</dbReference>
<evidence type="ECO:0000259" key="10">
    <source>
        <dbReference type="Pfam" id="PF01171"/>
    </source>
</evidence>
<dbReference type="GO" id="GO:0005524">
    <property type="term" value="F:ATP binding"/>
    <property type="evidence" value="ECO:0007669"/>
    <property type="project" value="UniProtKB-KW"/>
</dbReference>
<dbReference type="Gene3D" id="3.40.50.620">
    <property type="entry name" value="HUPs"/>
    <property type="match status" value="1"/>
</dbReference>
<dbReference type="PANTHER" id="PTHR47765:SF2">
    <property type="entry name" value="EXONUCLEASE MUT-7 HOMOLOG"/>
    <property type="match status" value="1"/>
</dbReference>
<dbReference type="NCBIfam" id="TIGR02432">
    <property type="entry name" value="lysidine_TilS_N"/>
    <property type="match status" value="1"/>
</dbReference>
<dbReference type="SUPFAM" id="SSF53098">
    <property type="entry name" value="Ribonuclease H-like"/>
    <property type="match status" value="1"/>
</dbReference>
<evidence type="ECO:0000313" key="12">
    <source>
        <dbReference type="EMBL" id="OUS43805.1"/>
    </source>
</evidence>
<keyword evidence="3" id="KW-0819">tRNA processing</keyword>
<dbReference type="Proteomes" id="UP000195557">
    <property type="component" value="Unassembled WGS sequence"/>
</dbReference>
<evidence type="ECO:0000256" key="3">
    <source>
        <dbReference type="ARBA" id="ARBA00022694"/>
    </source>
</evidence>
<evidence type="ECO:0000256" key="1">
    <source>
        <dbReference type="ARBA" id="ARBA00013267"/>
    </source>
</evidence>
<evidence type="ECO:0000256" key="6">
    <source>
        <dbReference type="ARBA" id="ARBA00022801"/>
    </source>
</evidence>
<evidence type="ECO:0000256" key="7">
    <source>
        <dbReference type="ARBA" id="ARBA00022839"/>
    </source>
</evidence>
<organism evidence="12">
    <name type="scientific">Ostreococcus tauri</name>
    <name type="common">Marine green alga</name>
    <dbReference type="NCBI Taxonomy" id="70448"/>
    <lineage>
        <taxon>Eukaryota</taxon>
        <taxon>Viridiplantae</taxon>
        <taxon>Chlorophyta</taxon>
        <taxon>Mamiellophyceae</taxon>
        <taxon>Mamiellales</taxon>
        <taxon>Bathycoccaceae</taxon>
        <taxon>Ostreococcus</taxon>
    </lineage>
</organism>
<dbReference type="PANTHER" id="PTHR47765">
    <property type="entry name" value="3'-5' EXONUCLEASE DOMAIN-CONTAINING PROTEIN"/>
    <property type="match status" value="1"/>
</dbReference>
<dbReference type="InterPro" id="IPR002562">
    <property type="entry name" value="3'-5'_exonuclease_dom"/>
</dbReference>
<evidence type="ECO:0000256" key="2">
    <source>
        <dbReference type="ARBA" id="ARBA00022598"/>
    </source>
</evidence>
<dbReference type="Gene3D" id="1.20.58.320">
    <property type="entry name" value="TPR-like"/>
    <property type="match status" value="1"/>
</dbReference>
<keyword evidence="4" id="KW-0540">Nuclease</keyword>
<evidence type="ECO:0000256" key="4">
    <source>
        <dbReference type="ARBA" id="ARBA00022722"/>
    </source>
</evidence>
<reference evidence="12" key="1">
    <citation type="submission" date="2017-04" db="EMBL/GenBank/DDBJ databases">
        <title>Population genomics of picophytoplankton unveils novel chromosome hypervariability.</title>
        <authorList>
            <consortium name="DOE Joint Genome Institute"/>
            <person name="Blanc-Mathieu R."/>
            <person name="Krasovec M."/>
            <person name="Hebrard M."/>
            <person name="Yau S."/>
            <person name="Desgranges E."/>
            <person name="Martin J."/>
            <person name="Schackwitz W."/>
            <person name="Kuo A."/>
            <person name="Salin G."/>
            <person name="Donnadieu C."/>
            <person name="Desdevises Y."/>
            <person name="Sanchez-Ferandin S."/>
            <person name="Moreau H."/>
            <person name="Rivals E."/>
            <person name="Grigoriev I.V."/>
            <person name="Grimsley N."/>
            <person name="Eyre-Walker A."/>
            <person name="Piganeau G."/>
        </authorList>
    </citation>
    <scope>NUCLEOTIDE SEQUENCE [LARGE SCALE GENOMIC DNA]</scope>
    <source>
        <strain evidence="12">RCC 1115</strain>
    </source>
</reference>
<dbReference type="InterPro" id="IPR012795">
    <property type="entry name" value="tRNA_Ile_lys_synt_N"/>
</dbReference>
<comment type="catalytic activity">
    <reaction evidence="9">
        <text>cytidine(34) in tRNA(Ile2) + L-lysine + ATP = lysidine(34) in tRNA(Ile2) + AMP + diphosphate + H(+)</text>
        <dbReference type="Rhea" id="RHEA:43744"/>
        <dbReference type="Rhea" id="RHEA-COMP:10625"/>
        <dbReference type="Rhea" id="RHEA-COMP:10670"/>
        <dbReference type="ChEBI" id="CHEBI:15378"/>
        <dbReference type="ChEBI" id="CHEBI:30616"/>
        <dbReference type="ChEBI" id="CHEBI:32551"/>
        <dbReference type="ChEBI" id="CHEBI:33019"/>
        <dbReference type="ChEBI" id="CHEBI:82748"/>
        <dbReference type="ChEBI" id="CHEBI:83665"/>
        <dbReference type="ChEBI" id="CHEBI:456215"/>
        <dbReference type="EC" id="6.3.4.19"/>
    </reaction>
</comment>
<dbReference type="InterPro" id="IPR012337">
    <property type="entry name" value="RNaseH-like_sf"/>
</dbReference>
<accession>A0A1Y5I9Y5</accession>
<dbReference type="Pfam" id="PF01171">
    <property type="entry name" value="ATP_bind_3"/>
    <property type="match status" value="1"/>
</dbReference>
<dbReference type="InterPro" id="IPR011990">
    <property type="entry name" value="TPR-like_helical_dom_sf"/>
</dbReference>
<dbReference type="CDD" id="cd06146">
    <property type="entry name" value="mut-7_like_exo"/>
    <property type="match status" value="1"/>
</dbReference>
<evidence type="ECO:0000256" key="5">
    <source>
        <dbReference type="ARBA" id="ARBA00022741"/>
    </source>
</evidence>
<gene>
    <name evidence="12" type="ORF">BE221DRAFT_78622</name>
</gene>
<dbReference type="InterPro" id="IPR037432">
    <property type="entry name" value="Mut-7_DEDDy_dom"/>
</dbReference>
<dbReference type="EMBL" id="KZ155826">
    <property type="protein sequence ID" value="OUS43805.1"/>
    <property type="molecule type" value="Genomic_DNA"/>
</dbReference>
<feature type="domain" description="tRNA(Ile)-lysidine/2-thiocytidine synthase N-terminal" evidence="10">
    <location>
        <begin position="863"/>
        <end position="1030"/>
    </location>
</feature>
<feature type="domain" description="3'-5' exonuclease" evidence="11">
    <location>
        <begin position="360"/>
        <end position="558"/>
    </location>
</feature>
<dbReference type="GO" id="GO:0003676">
    <property type="term" value="F:nucleic acid binding"/>
    <property type="evidence" value="ECO:0007669"/>
    <property type="project" value="InterPro"/>
</dbReference>
<dbReference type="InterPro" id="IPR012094">
    <property type="entry name" value="tRNA_Ile_lys_synt"/>
</dbReference>